<feature type="domain" description="Initiator Rep protein WH1" evidence="2">
    <location>
        <begin position="8"/>
        <end position="157"/>
    </location>
</feature>
<sequence>MNDIGNKKIVQHNDLITSVAKMDKMPLKFFEIAVAALNVKDIPEDRTVHISKELLFSFFDVQGDAKYTRLKQVLLKLHEQAAFHLSQQVDTNKFDMKIISPIEETRWNNYGDTVSIQFTSKILPYLIELKENFTQYLLSDIANLKNKHSIVIYKWLSMNYNQYEYYRNTSNRTLVQLEEYKNPTITIEELRRITDTEKEYARMKDFTRGVLEKAVNEISTHTNFEITYDKIKRGKAVAAIQFFITKKAAASDEFYKEEQQDPAYLEGKEQKTQLFFEATQHAYTRMLLKQGLIKAENTVDIDTMVNLMRFVYPLYDELRALGGTGAVESHLNRIKNSMEPYSKGNISNYLLTCADKWVNGGARMYYNN</sequence>
<gene>
    <name evidence="4" type="ORF">HCB35_17300</name>
</gene>
<name>A0A842F4A0_9LIST</name>
<accession>A0A842F4A0</accession>
<dbReference type="InterPro" id="IPR036388">
    <property type="entry name" value="WH-like_DNA-bd_sf"/>
</dbReference>
<organism evidence="4 5">
    <name type="scientific">Listeria booriae</name>
    <dbReference type="NCBI Taxonomy" id="1552123"/>
    <lineage>
        <taxon>Bacteria</taxon>
        <taxon>Bacillati</taxon>
        <taxon>Bacillota</taxon>
        <taxon>Bacilli</taxon>
        <taxon>Bacillales</taxon>
        <taxon>Listeriaceae</taxon>
        <taxon>Listeria</taxon>
    </lineage>
</organism>
<evidence type="ECO:0000313" key="4">
    <source>
        <dbReference type="EMBL" id="MBC2242233.1"/>
    </source>
</evidence>
<protein>
    <submittedName>
        <fullName evidence="4">RepB family plasmid replication initiator protein</fullName>
    </submittedName>
</protein>
<feature type="domain" description="Lactococcus lactis RepB C-terminal" evidence="3">
    <location>
        <begin position="246"/>
        <end position="357"/>
    </location>
</feature>
<dbReference type="Pfam" id="PF06430">
    <property type="entry name" value="L_lactis_RepB_C"/>
    <property type="match status" value="1"/>
</dbReference>
<evidence type="ECO:0000313" key="5">
    <source>
        <dbReference type="Proteomes" id="UP000553016"/>
    </source>
</evidence>
<dbReference type="GO" id="GO:0006270">
    <property type="term" value="P:DNA replication initiation"/>
    <property type="evidence" value="ECO:0007669"/>
    <property type="project" value="InterPro"/>
</dbReference>
<dbReference type="RefSeq" id="WP_185541782.1">
    <property type="nucleotide sequence ID" value="NZ_JAARZA010000011.1"/>
</dbReference>
<evidence type="ECO:0000259" key="3">
    <source>
        <dbReference type="Pfam" id="PF06430"/>
    </source>
</evidence>
<evidence type="ECO:0000256" key="1">
    <source>
        <dbReference type="ARBA" id="ARBA00038283"/>
    </source>
</evidence>
<dbReference type="EMBL" id="JAARZA010000011">
    <property type="protein sequence ID" value="MBC2242233.1"/>
    <property type="molecule type" value="Genomic_DNA"/>
</dbReference>
<comment type="similarity">
    <text evidence="1">Belongs to the initiator RepB protein family.</text>
</comment>
<dbReference type="Proteomes" id="UP000553016">
    <property type="component" value="Unassembled WGS sequence"/>
</dbReference>
<reference evidence="4 5" key="1">
    <citation type="submission" date="2020-03" db="EMBL/GenBank/DDBJ databases">
        <title>Soil Listeria distribution.</title>
        <authorList>
            <person name="Liao J."/>
            <person name="Wiedmann M."/>
        </authorList>
    </citation>
    <scope>NUCLEOTIDE SEQUENCE [LARGE SCALE GENOMIC DNA]</scope>
    <source>
        <strain evidence="4 5">FSL L7-0149</strain>
    </source>
</reference>
<dbReference type="InterPro" id="IPR000525">
    <property type="entry name" value="Initiator_Rep_WH1"/>
</dbReference>
<dbReference type="SUPFAM" id="SSF46785">
    <property type="entry name" value="Winged helix' DNA-binding domain"/>
    <property type="match status" value="2"/>
</dbReference>
<proteinExistence type="inferred from homology"/>
<evidence type="ECO:0000259" key="2">
    <source>
        <dbReference type="Pfam" id="PF01051"/>
    </source>
</evidence>
<comment type="caution">
    <text evidence="4">The sequence shown here is derived from an EMBL/GenBank/DDBJ whole genome shotgun (WGS) entry which is preliminary data.</text>
</comment>
<dbReference type="Pfam" id="PF21205">
    <property type="entry name" value="Rep3_C"/>
    <property type="match status" value="1"/>
</dbReference>
<dbReference type="InterPro" id="IPR036390">
    <property type="entry name" value="WH_DNA-bd_sf"/>
</dbReference>
<dbReference type="InterPro" id="IPR010931">
    <property type="entry name" value="L_lactis_RepB_C"/>
</dbReference>
<dbReference type="AlphaFoldDB" id="A0A842F4A0"/>
<dbReference type="Pfam" id="PF01051">
    <property type="entry name" value="Rep3_N"/>
    <property type="match status" value="1"/>
</dbReference>
<dbReference type="GO" id="GO:0003887">
    <property type="term" value="F:DNA-directed DNA polymerase activity"/>
    <property type="evidence" value="ECO:0007669"/>
    <property type="project" value="InterPro"/>
</dbReference>
<dbReference type="Gene3D" id="1.10.10.10">
    <property type="entry name" value="Winged helix-like DNA-binding domain superfamily/Winged helix DNA-binding domain"/>
    <property type="match status" value="2"/>
</dbReference>